<dbReference type="Proteomes" id="UP000294576">
    <property type="component" value="Unassembled WGS sequence"/>
</dbReference>
<reference evidence="1 2" key="1">
    <citation type="submission" date="2019-03" db="EMBL/GenBank/DDBJ databases">
        <title>Genomic Encyclopedia of Type Strains, Phase IV (KMG-V): Genome sequencing to study the core and pangenomes of soil and plant-associated prokaryotes.</title>
        <authorList>
            <person name="Whitman W."/>
        </authorList>
    </citation>
    <scope>NUCLEOTIDE SEQUENCE [LARGE SCALE GENOMIC DNA]</scope>
    <source>
        <strain evidence="1 2">Hc14</strain>
    </source>
</reference>
<gene>
    <name evidence="1" type="ORF">EV132_112167</name>
</gene>
<evidence type="ECO:0000313" key="2">
    <source>
        <dbReference type="Proteomes" id="UP000294576"/>
    </source>
</evidence>
<sequence length="58" mass="6211">MFNIFATASSKRKRTQTVAKKTKPQSAIAILTSKAPGPSTLTTVLLGRFAEAGWACRT</sequence>
<organism evidence="1 2">
    <name type="scientific">Rhizobium sullae</name>
    <name type="common">Rhizobium hedysari</name>
    <dbReference type="NCBI Taxonomy" id="50338"/>
    <lineage>
        <taxon>Bacteria</taxon>
        <taxon>Pseudomonadati</taxon>
        <taxon>Pseudomonadota</taxon>
        <taxon>Alphaproteobacteria</taxon>
        <taxon>Hyphomicrobiales</taxon>
        <taxon>Rhizobiaceae</taxon>
        <taxon>Rhizobium/Agrobacterium group</taxon>
        <taxon>Rhizobium</taxon>
    </lineage>
</organism>
<name>A0A4R3PYU9_RHISU</name>
<protein>
    <submittedName>
        <fullName evidence="1">Uncharacterized protein</fullName>
    </submittedName>
</protein>
<proteinExistence type="predicted"/>
<dbReference type="AlphaFoldDB" id="A0A4R3PYU9"/>
<comment type="caution">
    <text evidence="1">The sequence shown here is derived from an EMBL/GenBank/DDBJ whole genome shotgun (WGS) entry which is preliminary data.</text>
</comment>
<evidence type="ECO:0000313" key="1">
    <source>
        <dbReference type="EMBL" id="TCU13469.1"/>
    </source>
</evidence>
<dbReference type="EMBL" id="SMBH01000012">
    <property type="protein sequence ID" value="TCU13469.1"/>
    <property type="molecule type" value="Genomic_DNA"/>
</dbReference>
<accession>A0A4R3PYU9</accession>